<keyword evidence="1" id="KW-0812">Transmembrane</keyword>
<keyword evidence="1" id="KW-0472">Membrane</keyword>
<name>A0AAU7CME4_9BACT</name>
<feature type="domain" description="H repeat-associated protein N-terminal" evidence="2">
    <location>
        <begin position="13"/>
        <end position="100"/>
    </location>
</feature>
<dbReference type="AlphaFoldDB" id="A0AAU7CME4"/>
<dbReference type="NCBIfam" id="NF033564">
    <property type="entry name" value="transpos_ISAs1"/>
    <property type="match status" value="1"/>
</dbReference>
<dbReference type="InterPro" id="IPR047647">
    <property type="entry name" value="ISAs1_transpos"/>
</dbReference>
<sequence length="151" mass="16503">MANIKQNDIDEIIQHFAELEDPRSTINRQHPLSSVLVIALMAVLAGAAGPTAIAKWAAMKEEFLVKLLDLPRGVPRKDVFRRVLMILKPAAFQACFANWLQSLRDAATAATGVEQPILAIDGKTLRRSHDHKNGLGLSIRSAFGPANLACR</sequence>
<gene>
    <name evidence="3" type="ORF">V5E97_09040</name>
</gene>
<dbReference type="Pfam" id="PF13808">
    <property type="entry name" value="DDE_Tnp_1_assoc"/>
    <property type="match status" value="1"/>
</dbReference>
<evidence type="ECO:0000259" key="2">
    <source>
        <dbReference type="Pfam" id="PF13808"/>
    </source>
</evidence>
<dbReference type="PANTHER" id="PTHR30298:SF0">
    <property type="entry name" value="PROTEIN YBFL-RELATED"/>
    <property type="match status" value="1"/>
</dbReference>
<dbReference type="InterPro" id="IPR051698">
    <property type="entry name" value="Transposase_11-like"/>
</dbReference>
<dbReference type="EMBL" id="CP155447">
    <property type="protein sequence ID" value="XBH06163.1"/>
    <property type="molecule type" value="Genomic_DNA"/>
</dbReference>
<protein>
    <submittedName>
        <fullName evidence="3">ISAs1 family transposase</fullName>
    </submittedName>
</protein>
<keyword evidence="1" id="KW-1133">Transmembrane helix</keyword>
<evidence type="ECO:0000256" key="1">
    <source>
        <dbReference type="SAM" id="Phobius"/>
    </source>
</evidence>
<evidence type="ECO:0000313" key="3">
    <source>
        <dbReference type="EMBL" id="XBH06163.1"/>
    </source>
</evidence>
<organism evidence="3">
    <name type="scientific">Singulisphaera sp. Ch08</name>
    <dbReference type="NCBI Taxonomy" id="3120278"/>
    <lineage>
        <taxon>Bacteria</taxon>
        <taxon>Pseudomonadati</taxon>
        <taxon>Planctomycetota</taxon>
        <taxon>Planctomycetia</taxon>
        <taxon>Isosphaerales</taxon>
        <taxon>Isosphaeraceae</taxon>
        <taxon>Singulisphaera</taxon>
    </lineage>
</organism>
<reference evidence="3" key="1">
    <citation type="submission" date="2024-05" db="EMBL/GenBank/DDBJ databases">
        <title>Planctomycetes of the genus Singulisphaera possess chitinolytic capabilities.</title>
        <authorList>
            <person name="Ivanova A."/>
        </authorList>
    </citation>
    <scope>NUCLEOTIDE SEQUENCE</scope>
    <source>
        <strain evidence="3">Ch08T</strain>
    </source>
</reference>
<proteinExistence type="predicted"/>
<dbReference type="InterPro" id="IPR032806">
    <property type="entry name" value="YbfD_N"/>
</dbReference>
<dbReference type="PANTHER" id="PTHR30298">
    <property type="entry name" value="H REPEAT-ASSOCIATED PREDICTED TRANSPOSASE"/>
    <property type="match status" value="1"/>
</dbReference>
<feature type="transmembrane region" description="Helical" evidence="1">
    <location>
        <begin position="35"/>
        <end position="58"/>
    </location>
</feature>
<accession>A0AAU7CME4</accession>